<keyword evidence="2" id="KW-1185">Reference proteome</keyword>
<organism evidence="1 2">
    <name type="scientific">Deinococcus piscis</name>
    <dbReference type="NCBI Taxonomy" id="394230"/>
    <lineage>
        <taxon>Bacteria</taxon>
        <taxon>Thermotogati</taxon>
        <taxon>Deinococcota</taxon>
        <taxon>Deinococci</taxon>
        <taxon>Deinococcales</taxon>
        <taxon>Deinococcaceae</taxon>
        <taxon>Deinococcus</taxon>
    </lineage>
</organism>
<accession>A0ABQ3JWJ0</accession>
<dbReference type="RefSeq" id="WP_189641725.1">
    <property type="nucleotide sequence ID" value="NZ_BNAL01000001.1"/>
</dbReference>
<comment type="caution">
    <text evidence="1">The sequence shown here is derived from an EMBL/GenBank/DDBJ whole genome shotgun (WGS) entry which is preliminary data.</text>
</comment>
<reference evidence="2" key="1">
    <citation type="journal article" date="2019" name="Int. J. Syst. Evol. Microbiol.">
        <title>The Global Catalogue of Microorganisms (GCM) 10K type strain sequencing project: providing services to taxonomists for standard genome sequencing and annotation.</title>
        <authorList>
            <consortium name="The Broad Institute Genomics Platform"/>
            <consortium name="The Broad Institute Genome Sequencing Center for Infectious Disease"/>
            <person name="Wu L."/>
            <person name="Ma J."/>
        </authorList>
    </citation>
    <scope>NUCLEOTIDE SEQUENCE [LARGE SCALE GENOMIC DNA]</scope>
    <source>
        <strain evidence="2">CGMCC 1.18439</strain>
    </source>
</reference>
<protein>
    <submittedName>
        <fullName evidence="1">Uncharacterized protein</fullName>
    </submittedName>
</protein>
<sequence length="207" mass="23727">MPAPCRLSAVHFDGGSVLFLIDLDFEADLEAEAARLGELLDRNLAEVFYCDADFCLDLGWYDASGLADGHFPDGQFILRLCGGRVTLREWRTRDLRQLRRFVLQARDRAATLHPRRDLPTTLLELYTDSEPLAAEVDLLLAAHLPGRRVRRRRAWHISGDRLLWTAQPPLTLAEAEAVYAPLKAWQRERQEQASVSELEDWLHRLRS</sequence>
<dbReference type="Proteomes" id="UP000632154">
    <property type="component" value="Unassembled WGS sequence"/>
</dbReference>
<dbReference type="EMBL" id="BNAL01000001">
    <property type="protein sequence ID" value="GHF93129.1"/>
    <property type="molecule type" value="Genomic_DNA"/>
</dbReference>
<evidence type="ECO:0000313" key="2">
    <source>
        <dbReference type="Proteomes" id="UP000632154"/>
    </source>
</evidence>
<name>A0ABQ3JWJ0_9DEIO</name>
<gene>
    <name evidence="1" type="ORF">GCM10017783_01280</name>
</gene>
<evidence type="ECO:0000313" key="1">
    <source>
        <dbReference type="EMBL" id="GHF93129.1"/>
    </source>
</evidence>
<proteinExistence type="predicted"/>